<proteinExistence type="predicted"/>
<dbReference type="InterPro" id="IPR000719">
    <property type="entry name" value="Prot_kinase_dom"/>
</dbReference>
<accession>A0ABQ9WMI3</accession>
<dbReference type="InterPro" id="IPR011009">
    <property type="entry name" value="Kinase-like_dom_sf"/>
</dbReference>
<organism evidence="4 5">
    <name type="scientific">Blattamonas nauphoetae</name>
    <dbReference type="NCBI Taxonomy" id="2049346"/>
    <lineage>
        <taxon>Eukaryota</taxon>
        <taxon>Metamonada</taxon>
        <taxon>Preaxostyla</taxon>
        <taxon>Oxymonadida</taxon>
        <taxon>Blattamonas</taxon>
    </lineage>
</organism>
<feature type="region of interest" description="Disordered" evidence="2">
    <location>
        <begin position="413"/>
        <end position="447"/>
    </location>
</feature>
<dbReference type="SUPFAM" id="SSF56112">
    <property type="entry name" value="Protein kinase-like (PK-like)"/>
    <property type="match status" value="1"/>
</dbReference>
<protein>
    <recommendedName>
        <fullName evidence="3">Protein kinase domain-containing protein</fullName>
    </recommendedName>
</protein>
<evidence type="ECO:0000259" key="3">
    <source>
        <dbReference type="PROSITE" id="PS50011"/>
    </source>
</evidence>
<feature type="compositionally biased region" description="Polar residues" evidence="2">
    <location>
        <begin position="413"/>
        <end position="425"/>
    </location>
</feature>
<feature type="coiled-coil region" evidence="1">
    <location>
        <begin position="102"/>
        <end position="163"/>
    </location>
</feature>
<dbReference type="InterPro" id="IPR013083">
    <property type="entry name" value="Znf_RING/FYVE/PHD"/>
</dbReference>
<reference evidence="4 5" key="1">
    <citation type="journal article" date="2022" name="bioRxiv">
        <title>Genomics of Preaxostyla Flagellates Illuminates Evolutionary Transitions and the Path Towards Mitochondrial Loss.</title>
        <authorList>
            <person name="Novak L.V.F."/>
            <person name="Treitli S.C."/>
            <person name="Pyrih J."/>
            <person name="Halakuc P."/>
            <person name="Pipaliya S.V."/>
            <person name="Vacek V."/>
            <person name="Brzon O."/>
            <person name="Soukal P."/>
            <person name="Eme L."/>
            <person name="Dacks J.B."/>
            <person name="Karnkowska A."/>
            <person name="Elias M."/>
            <person name="Hampl V."/>
        </authorList>
    </citation>
    <scope>NUCLEOTIDE SEQUENCE [LARGE SCALE GENOMIC DNA]</scope>
    <source>
        <strain evidence="4">NAU3</strain>
        <tissue evidence="4">Gut</tissue>
    </source>
</reference>
<keyword evidence="1" id="KW-0175">Coiled coil</keyword>
<dbReference type="Gene3D" id="1.10.510.10">
    <property type="entry name" value="Transferase(Phosphotransferase) domain 1"/>
    <property type="match status" value="1"/>
</dbReference>
<feature type="domain" description="Protein kinase" evidence="3">
    <location>
        <begin position="1"/>
        <end position="95"/>
    </location>
</feature>
<evidence type="ECO:0000256" key="2">
    <source>
        <dbReference type="SAM" id="MobiDB-lite"/>
    </source>
</evidence>
<evidence type="ECO:0000256" key="1">
    <source>
        <dbReference type="SAM" id="Coils"/>
    </source>
</evidence>
<evidence type="ECO:0000313" key="5">
    <source>
        <dbReference type="Proteomes" id="UP001281761"/>
    </source>
</evidence>
<dbReference type="Gene3D" id="3.30.40.10">
    <property type="entry name" value="Zinc/RING finger domain, C3HC4 (zinc finger)"/>
    <property type="match status" value="1"/>
</dbReference>
<dbReference type="Proteomes" id="UP001281761">
    <property type="component" value="Unassembled WGS sequence"/>
</dbReference>
<sequence>MFALKTNGGSGSQAGDMWAFGLIVLELLTGQEWISGTNAVEIAESVKAFDVQAVCQKAKIPKSVEPLLCLLLSKNPQERLSSVELIRSGRLMKILGEETPLSQFIREELDATKKTVDQLLAQLNESERKNAKFEKEKTDMLEKLKYTHDSEHLRQENERLRRELLNAPHLLNEAPTIAKRFEDVESLNKAFFRVLRKYSTNFIPNYPSYQSYLNTQVHGVATIVPNSFLFDGPFHSTFDAKFSLTDPSLIKYATITCLPGQIDAMQHAVSSFRFTATFTGCDRKHAYLSFTLIEYTPCSNTWAGEEYERFLSECGFSVDNLPRPTIGSTVETACGIVCQSSYDLNQFLLRVDGFDMPLTESDEEFPHLTILAESCRQSPQPREWKVSISNSDGSKMIVRLLGIPTAIRQQLHQTAPVRQNQQTPPVQREEQTTFSNLQQQSDPTKPDRTHFICDLTGKPIVHRAHLANEPDTIYEKAALQQYVSENGMSPRTFAPVSLDDIVDDTRVIEGQRTIDGGKKQLQTHIGRIGAEECIVAFRPDHIRVSGSTVTNISWSHVNCFTKPG</sequence>
<name>A0ABQ9WMI3_9EUKA</name>
<gene>
    <name evidence="4" type="ORF">BLNAU_24538</name>
</gene>
<comment type="caution">
    <text evidence="4">The sequence shown here is derived from an EMBL/GenBank/DDBJ whole genome shotgun (WGS) entry which is preliminary data.</text>
</comment>
<dbReference type="PROSITE" id="PS50011">
    <property type="entry name" value="PROTEIN_KINASE_DOM"/>
    <property type="match status" value="1"/>
</dbReference>
<keyword evidence="5" id="KW-1185">Reference proteome</keyword>
<evidence type="ECO:0000313" key="4">
    <source>
        <dbReference type="EMBL" id="KAK2940558.1"/>
    </source>
</evidence>
<feature type="compositionally biased region" description="Polar residues" evidence="2">
    <location>
        <begin position="432"/>
        <end position="443"/>
    </location>
</feature>
<dbReference type="EMBL" id="JARBJD010000655">
    <property type="protein sequence ID" value="KAK2940558.1"/>
    <property type="molecule type" value="Genomic_DNA"/>
</dbReference>